<dbReference type="PANTHER" id="PTHR48081">
    <property type="entry name" value="AB HYDROLASE SUPERFAMILY PROTEIN C4A8.06C"/>
    <property type="match status" value="1"/>
</dbReference>
<dbReference type="GO" id="GO:0016787">
    <property type="term" value="F:hydrolase activity"/>
    <property type="evidence" value="ECO:0007669"/>
    <property type="project" value="UniProtKB-KW"/>
</dbReference>
<gene>
    <name evidence="4" type="ORF">NRE15_10245</name>
</gene>
<accession>A0ABY5P3H1</accession>
<evidence type="ECO:0000256" key="1">
    <source>
        <dbReference type="ARBA" id="ARBA00022801"/>
    </source>
</evidence>
<dbReference type="Proteomes" id="UP001315967">
    <property type="component" value="Chromosome"/>
</dbReference>
<organism evidence="4 5">
    <name type="scientific">Fundicoccus culcitae</name>
    <dbReference type="NCBI Taxonomy" id="2969821"/>
    <lineage>
        <taxon>Bacteria</taxon>
        <taxon>Bacillati</taxon>
        <taxon>Bacillota</taxon>
        <taxon>Bacilli</taxon>
        <taxon>Lactobacillales</taxon>
        <taxon>Aerococcaceae</taxon>
        <taxon>Fundicoccus</taxon>
    </lineage>
</organism>
<dbReference type="Pfam" id="PF20434">
    <property type="entry name" value="BD-FAE"/>
    <property type="match status" value="2"/>
</dbReference>
<feature type="transmembrane region" description="Helical" evidence="2">
    <location>
        <begin position="45"/>
        <end position="61"/>
    </location>
</feature>
<sequence>MSNLPIGYLITVLFLAWCTYFVVAPTHWPRTWRSFGTYFEVINEVPFLALFWLMSSTYLAFSEGDLAHPIGKIAFGLALLVIGGLVVIIYWGLQSAAAVRRALDDGLGEGWQTILPAKMEKQFQKKFTAKALIVPFFNRRFDVQRTANIRYGDAGERNPIDVYRSRFHSNGGPVLIHLHGGSFVSGRKNTQSLPLLYELASRGWVCISANYRLSFEGTFPNHLIDVKKVIAWVREHVEEYGADPSNLFLAGNSSGAHIAAMAALTPNNPRFQPGFEDVDTTITAVICQGGYYGSIAKKIVAPSSPMAYIDKNAPPFFIVHGDRDRIVPVEQARGFVNQLREKTSRPVVYVELPHASHTIDLFHSLSSQAILQGVQAFTTWVRSNQERPSREASKK</sequence>
<dbReference type="Gene3D" id="3.40.50.1820">
    <property type="entry name" value="alpha/beta hydrolase"/>
    <property type="match status" value="1"/>
</dbReference>
<feature type="domain" description="BD-FAE-like" evidence="3">
    <location>
        <begin position="160"/>
        <end position="275"/>
    </location>
</feature>
<proteinExistence type="predicted"/>
<dbReference type="InterPro" id="IPR049492">
    <property type="entry name" value="BD-FAE-like_dom"/>
</dbReference>
<keyword evidence="2" id="KW-1133">Transmembrane helix</keyword>
<dbReference type="InterPro" id="IPR029058">
    <property type="entry name" value="AB_hydrolase_fold"/>
</dbReference>
<protein>
    <submittedName>
        <fullName evidence="4">Alpha/beta hydrolase</fullName>
    </submittedName>
</protein>
<keyword evidence="1 4" id="KW-0378">Hydrolase</keyword>
<evidence type="ECO:0000256" key="2">
    <source>
        <dbReference type="SAM" id="Phobius"/>
    </source>
</evidence>
<reference evidence="4 5" key="1">
    <citation type="submission" date="2022-08" db="EMBL/GenBank/DDBJ databases">
        <title>Aerococcaceae sp. nov isolated from spoiled eye mask.</title>
        <authorList>
            <person name="Zhou G."/>
            <person name="Xie X.-B."/>
            <person name="Shi Q.-S."/>
            <person name="Wang Y.-S."/>
            <person name="Wen X."/>
            <person name="Peng H."/>
            <person name="Yang X.-J."/>
            <person name="Tao H.-B."/>
            <person name="Huang X.-M."/>
        </authorList>
    </citation>
    <scope>NUCLEOTIDE SEQUENCE [LARGE SCALE GENOMIC DNA]</scope>
    <source>
        <strain evidence="5">DM20194951</strain>
    </source>
</reference>
<dbReference type="RefSeq" id="WP_313792783.1">
    <property type="nucleotide sequence ID" value="NZ_CP102453.1"/>
</dbReference>
<dbReference type="SUPFAM" id="SSF53474">
    <property type="entry name" value="alpha/beta-Hydrolases"/>
    <property type="match status" value="1"/>
</dbReference>
<dbReference type="EMBL" id="CP102453">
    <property type="protein sequence ID" value="UUX33281.1"/>
    <property type="molecule type" value="Genomic_DNA"/>
</dbReference>
<feature type="transmembrane region" description="Helical" evidence="2">
    <location>
        <begin position="6"/>
        <end position="24"/>
    </location>
</feature>
<dbReference type="PANTHER" id="PTHR48081:SF33">
    <property type="entry name" value="KYNURENINE FORMAMIDASE"/>
    <property type="match status" value="1"/>
</dbReference>
<keyword evidence="5" id="KW-1185">Reference proteome</keyword>
<name>A0ABY5P3H1_9LACT</name>
<evidence type="ECO:0000313" key="4">
    <source>
        <dbReference type="EMBL" id="UUX33281.1"/>
    </source>
</evidence>
<dbReference type="InterPro" id="IPR050300">
    <property type="entry name" value="GDXG_lipolytic_enzyme"/>
</dbReference>
<keyword evidence="2" id="KW-0812">Transmembrane</keyword>
<evidence type="ECO:0000313" key="5">
    <source>
        <dbReference type="Proteomes" id="UP001315967"/>
    </source>
</evidence>
<evidence type="ECO:0000259" key="3">
    <source>
        <dbReference type="Pfam" id="PF20434"/>
    </source>
</evidence>
<feature type="transmembrane region" description="Helical" evidence="2">
    <location>
        <begin position="73"/>
        <end position="93"/>
    </location>
</feature>
<feature type="domain" description="BD-FAE-like" evidence="3">
    <location>
        <begin position="297"/>
        <end position="339"/>
    </location>
</feature>
<keyword evidence="2" id="KW-0472">Membrane</keyword>